<dbReference type="Proteomes" id="UP001209878">
    <property type="component" value="Unassembled WGS sequence"/>
</dbReference>
<sequence length="152" mass="17063">MTLDRLCCSDVYTRGCHVAPRTGALYSCCSNVVYAYVSVLRRYTGIHVSVASAQRLYARVQHMYTYVCIGGTPCVHTVVVCPPVHPRAWAPVRSDILLVHHCLLLYSMTRCVCLWRYNVCTKYLMEQIDAGCREPTVLLIAPAHQSLLCASH</sequence>
<gene>
    <name evidence="1" type="ORF">NP493_42g07032</name>
</gene>
<protein>
    <submittedName>
        <fullName evidence="1">Uncharacterized protein</fullName>
    </submittedName>
</protein>
<evidence type="ECO:0000313" key="2">
    <source>
        <dbReference type="Proteomes" id="UP001209878"/>
    </source>
</evidence>
<proteinExistence type="predicted"/>
<dbReference type="EMBL" id="JAODUO010000042">
    <property type="protein sequence ID" value="KAK2191932.1"/>
    <property type="molecule type" value="Genomic_DNA"/>
</dbReference>
<accession>A0AAD9PBX9</accession>
<evidence type="ECO:0000313" key="1">
    <source>
        <dbReference type="EMBL" id="KAK2191932.1"/>
    </source>
</evidence>
<keyword evidence="2" id="KW-1185">Reference proteome</keyword>
<comment type="caution">
    <text evidence="1">The sequence shown here is derived from an EMBL/GenBank/DDBJ whole genome shotgun (WGS) entry which is preliminary data.</text>
</comment>
<reference evidence="1" key="1">
    <citation type="journal article" date="2023" name="Mol. Biol. Evol.">
        <title>Third-Generation Sequencing Reveals the Adaptive Role of the Epigenome in Three Deep-Sea Polychaetes.</title>
        <authorList>
            <person name="Perez M."/>
            <person name="Aroh O."/>
            <person name="Sun Y."/>
            <person name="Lan Y."/>
            <person name="Juniper S.K."/>
            <person name="Young C.R."/>
            <person name="Angers B."/>
            <person name="Qian P.Y."/>
        </authorList>
    </citation>
    <scope>NUCLEOTIDE SEQUENCE</scope>
    <source>
        <strain evidence="1">R07B-5</strain>
    </source>
</reference>
<organism evidence="1 2">
    <name type="scientific">Ridgeia piscesae</name>
    <name type="common">Tubeworm</name>
    <dbReference type="NCBI Taxonomy" id="27915"/>
    <lineage>
        <taxon>Eukaryota</taxon>
        <taxon>Metazoa</taxon>
        <taxon>Spiralia</taxon>
        <taxon>Lophotrochozoa</taxon>
        <taxon>Annelida</taxon>
        <taxon>Polychaeta</taxon>
        <taxon>Sedentaria</taxon>
        <taxon>Canalipalpata</taxon>
        <taxon>Sabellida</taxon>
        <taxon>Siboglinidae</taxon>
        <taxon>Ridgeia</taxon>
    </lineage>
</organism>
<name>A0AAD9PBX9_RIDPI</name>
<dbReference type="AlphaFoldDB" id="A0AAD9PBX9"/>